<organism evidence="2 3">
    <name type="scientific">Algoriphagus limi</name>
    <dbReference type="NCBI Taxonomy" id="2975273"/>
    <lineage>
        <taxon>Bacteria</taxon>
        <taxon>Pseudomonadati</taxon>
        <taxon>Bacteroidota</taxon>
        <taxon>Cytophagia</taxon>
        <taxon>Cytophagales</taxon>
        <taxon>Cyclobacteriaceae</taxon>
        <taxon>Algoriphagus</taxon>
    </lineage>
</organism>
<evidence type="ECO:0000256" key="1">
    <source>
        <dbReference type="SAM" id="Phobius"/>
    </source>
</evidence>
<comment type="caution">
    <text evidence="2">The sequence shown here is derived from an EMBL/GenBank/DDBJ whole genome shotgun (WGS) entry which is preliminary data.</text>
</comment>
<name>A0ABT2G4Y7_9BACT</name>
<accession>A0ABT2G4Y7</accession>
<dbReference type="EMBL" id="JANWGH010000001">
    <property type="protein sequence ID" value="MCS5490167.1"/>
    <property type="molecule type" value="Genomic_DNA"/>
</dbReference>
<dbReference type="Proteomes" id="UP001206788">
    <property type="component" value="Unassembled WGS sequence"/>
</dbReference>
<reference evidence="2 3" key="1">
    <citation type="submission" date="2022-08" db="EMBL/GenBank/DDBJ databases">
        <title>Algoriphagus sp. CAU 1643 isolated from mud.</title>
        <authorList>
            <person name="Kim W."/>
        </authorList>
    </citation>
    <scope>NUCLEOTIDE SEQUENCE [LARGE SCALE GENOMIC DNA]</scope>
    <source>
        <strain evidence="2 3">CAU 1643</strain>
    </source>
</reference>
<dbReference type="RefSeq" id="WP_259413843.1">
    <property type="nucleotide sequence ID" value="NZ_JANWGH010000001.1"/>
</dbReference>
<feature type="transmembrane region" description="Helical" evidence="1">
    <location>
        <begin position="45"/>
        <end position="64"/>
    </location>
</feature>
<keyword evidence="1" id="KW-1133">Transmembrane helix</keyword>
<keyword evidence="3" id="KW-1185">Reference proteome</keyword>
<keyword evidence="1" id="KW-0472">Membrane</keyword>
<keyword evidence="1" id="KW-0812">Transmembrane</keyword>
<evidence type="ECO:0000313" key="3">
    <source>
        <dbReference type="Proteomes" id="UP001206788"/>
    </source>
</evidence>
<evidence type="ECO:0000313" key="2">
    <source>
        <dbReference type="EMBL" id="MCS5490167.1"/>
    </source>
</evidence>
<protein>
    <submittedName>
        <fullName evidence="2">Uncharacterized protein</fullName>
    </submittedName>
</protein>
<sequence>MAKKNEHIDVIFREKLENHEVRPSQLAWERLENQLPKEEKSNPRIYWWAAAAAVVVIFLVGSLLRNPSQPFAEENLTAEQIESTENQPNQAPEVVEDLVADTSPIEGGEENSTPVIEEPKQEITNQKPQTTPEIKNQFEEPSKNLIAEAQIPEKEVAEEEINQTEIIPIILPIEREIPELKPMDLNQAVAELKTEEAEEPAYKVTIISDGIKEDKNLIAGIGKKVDQVGGLFGKVDEGFANLQDAKNNLFASLTTRKEKMTEE</sequence>
<proteinExistence type="predicted"/>
<gene>
    <name evidence="2" type="ORF">NY014_06985</name>
</gene>